<proteinExistence type="predicted"/>
<dbReference type="EMBL" id="JQEC01000023">
    <property type="protein sequence ID" value="KGJ93482.1"/>
    <property type="molecule type" value="Genomic_DNA"/>
</dbReference>
<dbReference type="AlphaFoldDB" id="A0A099KUD5"/>
<dbReference type="Proteomes" id="UP000029868">
    <property type="component" value="Unassembled WGS sequence"/>
</dbReference>
<protein>
    <submittedName>
        <fullName evidence="1">Uncharacterized protein</fullName>
    </submittedName>
</protein>
<sequence>MQKIIYAMVILVMATFFMKSCNRQMDIDSWPSTQAVITSYSIEEYQESKTRRSINGNSRTTYKDAYRVRFNYNFQLNDINYYGNFYVTRLDKQSEIDRVLKRNPNGKKINVKYDSQYPSDSVHRS</sequence>
<evidence type="ECO:0000313" key="2">
    <source>
        <dbReference type="Proteomes" id="UP000029868"/>
    </source>
</evidence>
<dbReference type="OrthoDB" id="9964871at2"/>
<dbReference type="RefSeq" id="WP_033082282.1">
    <property type="nucleotide sequence ID" value="NZ_JQEC01000023.1"/>
</dbReference>
<organism evidence="1 2">
    <name type="scientific">Colwellia psychrerythraea</name>
    <name type="common">Vibrio psychroerythus</name>
    <dbReference type="NCBI Taxonomy" id="28229"/>
    <lineage>
        <taxon>Bacteria</taxon>
        <taxon>Pseudomonadati</taxon>
        <taxon>Pseudomonadota</taxon>
        <taxon>Gammaproteobacteria</taxon>
        <taxon>Alteromonadales</taxon>
        <taxon>Colwelliaceae</taxon>
        <taxon>Colwellia</taxon>
    </lineage>
</organism>
<name>A0A099KUD5_COLPS</name>
<accession>A0A099KUD5</accession>
<comment type="caution">
    <text evidence="1">The sequence shown here is derived from an EMBL/GenBank/DDBJ whole genome shotgun (WGS) entry which is preliminary data.</text>
</comment>
<reference evidence="1 2" key="1">
    <citation type="submission" date="2014-08" db="EMBL/GenBank/DDBJ databases">
        <title>Genomic and Phenotypic Diversity of Colwellia psychrerythraea strains from Disparate Marine Basins.</title>
        <authorList>
            <person name="Techtmann S.M."/>
            <person name="Stelling S.C."/>
            <person name="Utturkar S.M."/>
            <person name="Alshibli N."/>
            <person name="Harris A."/>
            <person name="Brown S.D."/>
            <person name="Hazen T.C."/>
        </authorList>
    </citation>
    <scope>NUCLEOTIDE SEQUENCE [LARGE SCALE GENOMIC DNA]</scope>
    <source>
        <strain evidence="1 2">GAB14E</strain>
    </source>
</reference>
<evidence type="ECO:0000313" key="1">
    <source>
        <dbReference type="EMBL" id="KGJ93482.1"/>
    </source>
</evidence>
<gene>
    <name evidence="1" type="ORF">GAB14E_2590</name>
</gene>